<evidence type="ECO:0000256" key="3">
    <source>
        <dbReference type="ARBA" id="ARBA00022452"/>
    </source>
</evidence>
<evidence type="ECO:0000256" key="1">
    <source>
        <dbReference type="ARBA" id="ARBA00004571"/>
    </source>
</evidence>
<evidence type="ECO:0000313" key="9">
    <source>
        <dbReference type="EMBL" id="SFB80954.1"/>
    </source>
</evidence>
<evidence type="ECO:0000256" key="6">
    <source>
        <dbReference type="ARBA" id="ARBA00023237"/>
    </source>
</evidence>
<gene>
    <name evidence="9" type="ORF">SAMN05421747_101249</name>
</gene>
<dbReference type="RefSeq" id="WP_090970248.1">
    <property type="nucleotide sequence ID" value="NZ_FOLL01000001.1"/>
</dbReference>
<dbReference type="OrthoDB" id="830178at2"/>
<proteinExistence type="inferred from homology"/>
<dbReference type="Pfam" id="PF07715">
    <property type="entry name" value="Plug"/>
    <property type="match status" value="1"/>
</dbReference>
<dbReference type="InterPro" id="IPR023996">
    <property type="entry name" value="TonB-dep_OMP_SusC/RagA"/>
</dbReference>
<feature type="domain" description="TonB-dependent receptor plug" evidence="8">
    <location>
        <begin position="144"/>
        <end position="257"/>
    </location>
</feature>
<dbReference type="NCBIfam" id="TIGR04056">
    <property type="entry name" value="OMP_RagA_SusC"/>
    <property type="match status" value="1"/>
</dbReference>
<dbReference type="AlphaFoldDB" id="A0A1I1E1K6"/>
<keyword evidence="5 7" id="KW-0472">Membrane</keyword>
<name>A0A1I1E1K6_9SPHI</name>
<dbReference type="Proteomes" id="UP000199577">
    <property type="component" value="Unassembled WGS sequence"/>
</dbReference>
<keyword evidence="10" id="KW-1185">Reference proteome</keyword>
<dbReference type="PROSITE" id="PS52016">
    <property type="entry name" value="TONB_DEPENDENT_REC_3"/>
    <property type="match status" value="1"/>
</dbReference>
<dbReference type="InterPro" id="IPR039426">
    <property type="entry name" value="TonB-dep_rcpt-like"/>
</dbReference>
<dbReference type="InterPro" id="IPR008969">
    <property type="entry name" value="CarboxyPept-like_regulatory"/>
</dbReference>
<dbReference type="Gene3D" id="2.40.170.20">
    <property type="entry name" value="TonB-dependent receptor, beta-barrel domain"/>
    <property type="match status" value="1"/>
</dbReference>
<dbReference type="PROSITE" id="PS51257">
    <property type="entry name" value="PROKAR_LIPOPROTEIN"/>
    <property type="match status" value="1"/>
</dbReference>
<dbReference type="SUPFAM" id="SSF49464">
    <property type="entry name" value="Carboxypeptidase regulatory domain-like"/>
    <property type="match status" value="1"/>
</dbReference>
<dbReference type="EMBL" id="FOLL01000001">
    <property type="protein sequence ID" value="SFB80954.1"/>
    <property type="molecule type" value="Genomic_DNA"/>
</dbReference>
<protein>
    <submittedName>
        <fullName evidence="9">TonB-linked outer membrane protein, SusC/RagA family</fullName>
    </submittedName>
</protein>
<evidence type="ECO:0000256" key="2">
    <source>
        <dbReference type="ARBA" id="ARBA00022448"/>
    </source>
</evidence>
<dbReference type="InterPro" id="IPR037066">
    <property type="entry name" value="Plug_dom_sf"/>
</dbReference>
<evidence type="ECO:0000256" key="4">
    <source>
        <dbReference type="ARBA" id="ARBA00022692"/>
    </source>
</evidence>
<keyword evidence="6 7" id="KW-0998">Cell outer membrane</keyword>
<sequence>MQKLLNRRDGIWFATMVWLLGCQLSYAQPVDSLNRTPEKTGIGQLTIKGKVVSASTGEPIAGVHVEVAGYSSEFTDDAGGFVIGVPHTDAVLQASAVGFLPKRVAVSGKPAIELSLIEEGYPTFFADVQTPTVGKQPLSTQPWAIHNVSMADKWPANSETPDSYLQGRVAGLHAIRRAGTPGSGANLFLRGFSSIYANNQPLIVVDGMIYDNKIYAPSIIPGHASNPFGMLDLRDIDDITVVKDGASQYGTRSANGVILITTARAKEEATHIDFAAYGGLNATVAALPVMGSSDYRVFLSDLYQSRGMTPQEIGRIPFMRDDPNPDYYRYHNHTDWQREVMSNGYNQNYYLKVTGGDNIATYGLSVGYNHQEGLFTNTGLDRYHTRFNGALNLSQKLDATVSLAFTSTQQDLRSQGEDFRTNPLLLSQIKAPFLATHVVSDEGQVSPNLAELDIFNVSNPMSVIENMIGSSSNYRFFGSTSFNYRFNEQFSAHTLFGVTFDKVRETVFIPERGIAPDTMRRAVIRNQSGVNLSRYYALYNDTRLSFRRSFNHVSRLTASLGIRYNHSQSENDSGFGFNSATDDLVTVGHGVGELRQLAGSLGRWNWLNTYLTADYQYRNRYLLSMNVAADASSRFGTEVNSLRIGGVPFAVLPSLAAGWLLSSEPFMAAANGIDLLKLRVSYGLTGNDDIGNYTARKYYTSQNLLGMQGLVRGNIGNPGLRWETVEKVNVGIDMAFFNERLQLTADVYRSHTRDLLIWQQVPAETGMQHMLTNQGAMRTHGVDVYAFGRLARAALKWDMGILFSMYRNRVVDLPLGSIVTTFGGASYVTAEGQAANQFYGYKTDGLFLTQQEAADARQYNRQNGVLVEVAGGDVRFVNIHDAPEDQAAGITVIDENDRQVIGDPNPDFTGMWSNHLKWHRWALDVHVAFSYGNDIYNAQRAALETQASTANQSLAVRNRWRTDGQVTDMPRLAWGDPLGNARFSDRWIEDGSFVRLRTVALSYTIPGGLKFINNLSVYLTANNLFTLTRYKGYDPEMSAAPTIFGQGVDMWGEPIFRSTQLGIRIGF</sequence>
<evidence type="ECO:0000313" key="10">
    <source>
        <dbReference type="Proteomes" id="UP000199577"/>
    </source>
</evidence>
<evidence type="ECO:0000256" key="5">
    <source>
        <dbReference type="ARBA" id="ARBA00023136"/>
    </source>
</evidence>
<organism evidence="9 10">
    <name type="scientific">Parapedobacter composti</name>
    <dbReference type="NCBI Taxonomy" id="623281"/>
    <lineage>
        <taxon>Bacteria</taxon>
        <taxon>Pseudomonadati</taxon>
        <taxon>Bacteroidota</taxon>
        <taxon>Sphingobacteriia</taxon>
        <taxon>Sphingobacteriales</taxon>
        <taxon>Sphingobacteriaceae</taxon>
        <taxon>Parapedobacter</taxon>
    </lineage>
</organism>
<dbReference type="InterPro" id="IPR012910">
    <property type="entry name" value="Plug_dom"/>
</dbReference>
<dbReference type="InterPro" id="IPR036942">
    <property type="entry name" value="Beta-barrel_TonB_sf"/>
</dbReference>
<comment type="subcellular location">
    <subcellularLocation>
        <location evidence="1 7">Cell outer membrane</location>
        <topology evidence="1 7">Multi-pass membrane protein</topology>
    </subcellularLocation>
</comment>
<reference evidence="9 10" key="1">
    <citation type="submission" date="2016-10" db="EMBL/GenBank/DDBJ databases">
        <authorList>
            <person name="de Groot N.N."/>
        </authorList>
    </citation>
    <scope>NUCLEOTIDE SEQUENCE [LARGE SCALE GENOMIC DNA]</scope>
    <source>
        <strain evidence="9 10">DSM 22900</strain>
    </source>
</reference>
<dbReference type="Pfam" id="PF13620">
    <property type="entry name" value="CarboxypepD_reg"/>
    <property type="match status" value="1"/>
</dbReference>
<dbReference type="STRING" id="623281.SAMN05421747_101249"/>
<dbReference type="Gene3D" id="2.170.130.10">
    <property type="entry name" value="TonB-dependent receptor, plug domain"/>
    <property type="match status" value="1"/>
</dbReference>
<keyword evidence="2 7" id="KW-0813">Transport</keyword>
<evidence type="ECO:0000259" key="8">
    <source>
        <dbReference type="Pfam" id="PF07715"/>
    </source>
</evidence>
<dbReference type="GO" id="GO:0009279">
    <property type="term" value="C:cell outer membrane"/>
    <property type="evidence" value="ECO:0007669"/>
    <property type="project" value="UniProtKB-SubCell"/>
</dbReference>
<dbReference type="Gene3D" id="2.60.40.1120">
    <property type="entry name" value="Carboxypeptidase-like, regulatory domain"/>
    <property type="match status" value="1"/>
</dbReference>
<keyword evidence="4 7" id="KW-0812">Transmembrane</keyword>
<accession>A0A1I1E1K6</accession>
<dbReference type="SUPFAM" id="SSF56935">
    <property type="entry name" value="Porins"/>
    <property type="match status" value="1"/>
</dbReference>
<evidence type="ECO:0000256" key="7">
    <source>
        <dbReference type="PROSITE-ProRule" id="PRU01360"/>
    </source>
</evidence>
<keyword evidence="3 7" id="KW-1134">Transmembrane beta strand</keyword>
<comment type="similarity">
    <text evidence="7">Belongs to the TonB-dependent receptor family.</text>
</comment>